<reference evidence="3" key="1">
    <citation type="journal article" date="2021" name="PeerJ">
        <title>Extensive microbial diversity within the chicken gut microbiome revealed by metagenomics and culture.</title>
        <authorList>
            <person name="Gilroy R."/>
            <person name="Ravi A."/>
            <person name="Getino M."/>
            <person name="Pursley I."/>
            <person name="Horton D.L."/>
            <person name="Alikhan N.F."/>
            <person name="Baker D."/>
            <person name="Gharbi K."/>
            <person name="Hall N."/>
            <person name="Watson M."/>
            <person name="Adriaenssens E.M."/>
            <person name="Foster-Nyarko E."/>
            <person name="Jarju S."/>
            <person name="Secka A."/>
            <person name="Antonio M."/>
            <person name="Oren A."/>
            <person name="Chaudhuri R.R."/>
            <person name="La Ragione R."/>
            <person name="Hildebrand F."/>
            <person name="Pallen M.J."/>
        </authorList>
    </citation>
    <scope>NUCLEOTIDE SEQUENCE</scope>
    <source>
        <strain evidence="3">ChiHjej13B12-4958</strain>
    </source>
</reference>
<reference evidence="3" key="2">
    <citation type="submission" date="2021-04" db="EMBL/GenBank/DDBJ databases">
        <authorList>
            <person name="Gilroy R."/>
        </authorList>
    </citation>
    <scope>NUCLEOTIDE SEQUENCE</scope>
    <source>
        <strain evidence="3">ChiHjej13B12-4958</strain>
    </source>
</reference>
<proteinExistence type="predicted"/>
<name>A0A9D2TND9_9CORY</name>
<keyword evidence="2" id="KW-0472">Membrane</keyword>
<dbReference type="InterPro" id="IPR025962">
    <property type="entry name" value="SdpI/YhfL"/>
</dbReference>
<evidence type="ECO:0000256" key="1">
    <source>
        <dbReference type="SAM" id="MobiDB-lite"/>
    </source>
</evidence>
<evidence type="ECO:0000313" key="3">
    <source>
        <dbReference type="EMBL" id="HJC84732.1"/>
    </source>
</evidence>
<dbReference type="AlphaFoldDB" id="A0A9D2TND9"/>
<keyword evidence="2" id="KW-0812">Transmembrane</keyword>
<comment type="caution">
    <text evidence="3">The sequence shown here is derived from an EMBL/GenBank/DDBJ whole genome shotgun (WGS) entry which is preliminary data.</text>
</comment>
<feature type="compositionally biased region" description="Basic residues" evidence="1">
    <location>
        <begin position="128"/>
        <end position="141"/>
    </location>
</feature>
<sequence length="141" mass="14579">MGDNLAAVAFPAIMAVVVAVVVSSVTKAAGRGDLPRDGAVGIRTKATKLSDAAWTAGHRAAVPRARTVSLLTSAVALVIIVLGMVVDATWVMAVGIVPFGVVIIGIIPVVQTANAAAREAHAAEQARPAKKKQKKQQKKRR</sequence>
<keyword evidence="2" id="KW-1133">Transmembrane helix</keyword>
<accession>A0A9D2TND9</accession>
<evidence type="ECO:0000256" key="2">
    <source>
        <dbReference type="SAM" id="Phobius"/>
    </source>
</evidence>
<feature type="transmembrane region" description="Helical" evidence="2">
    <location>
        <begin position="92"/>
        <end position="110"/>
    </location>
</feature>
<organism evidence="3 4">
    <name type="scientific">Candidatus Corynebacterium faecigallinarum</name>
    <dbReference type="NCBI Taxonomy" id="2838528"/>
    <lineage>
        <taxon>Bacteria</taxon>
        <taxon>Bacillati</taxon>
        <taxon>Actinomycetota</taxon>
        <taxon>Actinomycetes</taxon>
        <taxon>Mycobacteriales</taxon>
        <taxon>Corynebacteriaceae</taxon>
        <taxon>Corynebacterium</taxon>
    </lineage>
</organism>
<feature type="region of interest" description="Disordered" evidence="1">
    <location>
        <begin position="120"/>
        <end position="141"/>
    </location>
</feature>
<feature type="transmembrane region" description="Helical" evidence="2">
    <location>
        <begin position="68"/>
        <end position="86"/>
    </location>
</feature>
<evidence type="ECO:0000313" key="4">
    <source>
        <dbReference type="Proteomes" id="UP000823858"/>
    </source>
</evidence>
<feature type="transmembrane region" description="Helical" evidence="2">
    <location>
        <begin position="6"/>
        <end position="26"/>
    </location>
</feature>
<gene>
    <name evidence="3" type="ORF">H9751_04145</name>
</gene>
<dbReference type="Pfam" id="PF13630">
    <property type="entry name" value="SdpI"/>
    <property type="match status" value="1"/>
</dbReference>
<protein>
    <submittedName>
        <fullName evidence="3">SdpI family protein</fullName>
    </submittedName>
</protein>
<dbReference type="EMBL" id="DWVP01000009">
    <property type="protein sequence ID" value="HJC84732.1"/>
    <property type="molecule type" value="Genomic_DNA"/>
</dbReference>
<dbReference type="Proteomes" id="UP000823858">
    <property type="component" value="Unassembled WGS sequence"/>
</dbReference>